<evidence type="ECO:0000259" key="8">
    <source>
        <dbReference type="Pfam" id="PF05140"/>
    </source>
</evidence>
<evidence type="ECO:0000256" key="2">
    <source>
        <dbReference type="ARBA" id="ARBA00022692"/>
    </source>
</evidence>
<evidence type="ECO:0000256" key="5">
    <source>
        <dbReference type="ARBA" id="ARBA00023136"/>
    </source>
</evidence>
<feature type="transmembrane region" description="Helical" evidence="6">
    <location>
        <begin position="56"/>
        <end position="74"/>
    </location>
</feature>
<feature type="domain" description="Cytochrome c assembly protein" evidence="7">
    <location>
        <begin position="822"/>
        <end position="1022"/>
    </location>
</feature>
<feature type="transmembrane region" description="Helical" evidence="6">
    <location>
        <begin position="973"/>
        <end position="991"/>
    </location>
</feature>
<dbReference type="KEGG" id="hbl:XJ32_09095"/>
<evidence type="ECO:0000313" key="9">
    <source>
        <dbReference type="EMBL" id="AQQ60218.1"/>
    </source>
</evidence>
<feature type="transmembrane region" description="Helical" evidence="6">
    <location>
        <begin position="851"/>
        <end position="870"/>
    </location>
</feature>
<feature type="transmembrane region" description="Helical" evidence="6">
    <location>
        <begin position="998"/>
        <end position="1017"/>
    </location>
</feature>
<feature type="transmembrane region" description="Helical" evidence="6">
    <location>
        <begin position="86"/>
        <end position="106"/>
    </location>
</feature>
<evidence type="ECO:0000256" key="3">
    <source>
        <dbReference type="ARBA" id="ARBA00022748"/>
    </source>
</evidence>
<dbReference type="PANTHER" id="PTHR30071:SF1">
    <property type="entry name" value="CYTOCHROME B_B6 PROTEIN-RELATED"/>
    <property type="match status" value="1"/>
</dbReference>
<feature type="transmembrane region" description="Helical" evidence="6">
    <location>
        <begin position="828"/>
        <end position="844"/>
    </location>
</feature>
<dbReference type="PANTHER" id="PTHR30071">
    <property type="entry name" value="HEME EXPORTER PROTEIN C"/>
    <property type="match status" value="1"/>
</dbReference>
<evidence type="ECO:0000256" key="1">
    <source>
        <dbReference type="ARBA" id="ARBA00004141"/>
    </source>
</evidence>
<evidence type="ECO:0000259" key="7">
    <source>
        <dbReference type="Pfam" id="PF01578"/>
    </source>
</evidence>
<keyword evidence="2 6" id="KW-0812">Transmembrane</keyword>
<accession>A0A1Q2LIF4</accession>
<keyword evidence="5 6" id="KW-0472">Membrane</keyword>
<dbReference type="GO" id="GO:0017004">
    <property type="term" value="P:cytochrome complex assembly"/>
    <property type="evidence" value="ECO:0007669"/>
    <property type="project" value="UniProtKB-KW"/>
</dbReference>
<dbReference type="Pfam" id="PF01578">
    <property type="entry name" value="Cytochrom_C_asm"/>
    <property type="match status" value="1"/>
</dbReference>
<dbReference type="Proteomes" id="UP000188298">
    <property type="component" value="Chromosome"/>
</dbReference>
<gene>
    <name evidence="9" type="ORF">XJ32_09095</name>
</gene>
<feature type="transmembrane region" description="Helical" evidence="6">
    <location>
        <begin position="1037"/>
        <end position="1057"/>
    </location>
</feature>
<feature type="transmembrane region" description="Helical" evidence="6">
    <location>
        <begin position="12"/>
        <end position="36"/>
    </location>
</feature>
<feature type="transmembrane region" description="Helical" evidence="6">
    <location>
        <begin position="359"/>
        <end position="377"/>
    </location>
</feature>
<feature type="transmembrane region" description="Helical" evidence="6">
    <location>
        <begin position="890"/>
        <end position="916"/>
    </location>
</feature>
<evidence type="ECO:0000313" key="10">
    <source>
        <dbReference type="Proteomes" id="UP000188298"/>
    </source>
</evidence>
<dbReference type="InterPro" id="IPR045062">
    <property type="entry name" value="Cyt_c_biogenesis_CcsA/CcmC"/>
</dbReference>
<dbReference type="AlphaFoldDB" id="A0A1Q2LIF4"/>
<dbReference type="Pfam" id="PF05140">
    <property type="entry name" value="ResB"/>
    <property type="match status" value="1"/>
</dbReference>
<feature type="transmembrane region" description="Helical" evidence="6">
    <location>
        <begin position="795"/>
        <end position="816"/>
    </location>
</feature>
<dbReference type="RefSeq" id="WP_254422343.1">
    <property type="nucleotide sequence ID" value="NZ_CP019645.1"/>
</dbReference>
<protein>
    <submittedName>
        <fullName evidence="9">Cytochrome c-type biogenesis protein CcsB</fullName>
    </submittedName>
</protein>
<sequence length="1068" mass="122222">MAKLSVLFKALLNNLFASMPLSIFLMVLYAASIGWATFVEKEYGSIVAHDVIYASWWFELLNAWLGLSLFGCMLKSVKYNGFKVSVHTFHFALIVIIMGAGITRYYGFEGNMVLEDGGSSSFIESRDNFLNVLVSNDVGENGTQSDILPLDSFKKGYDISLSPYVRFSKFSLDTKEAFDKPLSIKSVSIINYSLSSLFEQAKNENREIDPKEIDAKKRENHYLAKFEVTYDGITHTMLLSNRGERAIARFGNRFITLSWGPKFIQLPFELKLDKFEVINYPGSQMPSSFASYVRVIDETYGEYPFKIFMNNVLDYKGYRFFQSEYRVKRDEEGKEMHDENGMPLYAATILSVNNDPGKIPTYIGYTLLILGALWLLFDNDSRFRKLSNYVKSQKVLSIAFIFCGLALFQLSTPLYANAESKNIESDTSKFSQELPRKKSLDSVNSEKKSHLDKQLREKYIQANEDFIAHIATSKESAEKIAPIFADMSDEAIRERIEGLKKIPNKTLKRFAKIQIQGFDGRIKLLDTYSDEIMRKVTGKKEFKGLKHNQFLLGLMTMPEDMAKLRLIKVTNKEILDILGVRDSYVSFEDLFHKDRLNDVYAFSISPNAERLEKFEKAYKLYHFVNTALKKRDSERNEFDKQILRLHEKMDLLMPFSIWHYLRLIPADGDSWIPFGNPNMLDIAQIQQSNPEDRKELTLLVYFLEDFRLQTRVGVALGEWEKLNETLLFYNRYQALVGGSLYLNPTLVESELFLNKTDVFPVSQYFYLALGMLLFFIAFIAILSNKQIPKWLGKTCYILLFCVFVAHTLGLILRWYVGGHAPWSNAYESMLYIAWASALSGVIILRKSYFAMCGASFLAGMALMVAHWGFMDPQIGNLQPVLQSYWLNIHVAVIVASYGFLGLSFMLGITNLILFIFRNQQKRPQVDSAILALSAISEMSMIIGILMLVVGTFLGGVWANESWGRYWGWDSKETWSLVSVGVYACVLHVRLLKPLYLPYIYNVLAVLAFSSILMTYFGVNFYLGTGMHAYAQGEGDSVNRLIFISLALIFILVSLAFMKRKLLHTKETH</sequence>
<feature type="transmembrane region" description="Helical" evidence="6">
    <location>
        <begin position="928"/>
        <end position="953"/>
    </location>
</feature>
<feature type="domain" description="ResB-like" evidence="8">
    <location>
        <begin position="242"/>
        <end position="328"/>
    </location>
</feature>
<dbReference type="InterPro" id="IPR007816">
    <property type="entry name" value="ResB-like_domain"/>
</dbReference>
<dbReference type="InterPro" id="IPR002541">
    <property type="entry name" value="Cyt_c_assembly"/>
</dbReference>
<dbReference type="GO" id="GO:0020037">
    <property type="term" value="F:heme binding"/>
    <property type="evidence" value="ECO:0007669"/>
    <property type="project" value="InterPro"/>
</dbReference>
<feature type="transmembrane region" description="Helical" evidence="6">
    <location>
        <begin position="764"/>
        <end position="783"/>
    </location>
</feature>
<dbReference type="GO" id="GO:0005886">
    <property type="term" value="C:plasma membrane"/>
    <property type="evidence" value="ECO:0007669"/>
    <property type="project" value="TreeGrafter"/>
</dbReference>
<evidence type="ECO:0000256" key="4">
    <source>
        <dbReference type="ARBA" id="ARBA00022989"/>
    </source>
</evidence>
<comment type="subcellular location">
    <subcellularLocation>
        <location evidence="1">Membrane</location>
        <topology evidence="1">Multi-pass membrane protein</topology>
    </subcellularLocation>
</comment>
<keyword evidence="3" id="KW-0201">Cytochrome c-type biogenesis</keyword>
<reference evidence="9 10" key="1">
    <citation type="submission" date="2017-02" db="EMBL/GenBank/DDBJ databases">
        <title>Whole genome sequencing of Helicobacter bilis strain AAQJH.</title>
        <authorList>
            <person name="Conlan S."/>
            <person name="Thomas P.J."/>
            <person name="Mullikin J."/>
            <person name="Palmore T.N."/>
            <person name="Frank K.M."/>
            <person name="Segre J.A."/>
        </authorList>
    </citation>
    <scope>NUCLEOTIDE SEQUENCE [LARGE SCALE GENOMIC DNA]</scope>
    <source>
        <strain evidence="9 10">AAQJH</strain>
    </source>
</reference>
<dbReference type="EMBL" id="CP019645">
    <property type="protein sequence ID" value="AQQ60218.1"/>
    <property type="molecule type" value="Genomic_DNA"/>
</dbReference>
<keyword evidence="4 6" id="KW-1133">Transmembrane helix</keyword>
<feature type="transmembrane region" description="Helical" evidence="6">
    <location>
        <begin position="398"/>
        <end position="416"/>
    </location>
</feature>
<evidence type="ECO:0000256" key="6">
    <source>
        <dbReference type="SAM" id="Phobius"/>
    </source>
</evidence>
<proteinExistence type="predicted"/>
<name>A0A1Q2LIF4_9HELI</name>
<organism evidence="9 10">
    <name type="scientific">Helicobacter bilis</name>
    <dbReference type="NCBI Taxonomy" id="37372"/>
    <lineage>
        <taxon>Bacteria</taxon>
        <taxon>Pseudomonadati</taxon>
        <taxon>Campylobacterota</taxon>
        <taxon>Epsilonproteobacteria</taxon>
        <taxon>Campylobacterales</taxon>
        <taxon>Helicobacteraceae</taxon>
        <taxon>Helicobacter</taxon>
    </lineage>
</organism>